<dbReference type="SUPFAM" id="SSF100950">
    <property type="entry name" value="NagB/RpiA/CoA transferase-like"/>
    <property type="match status" value="1"/>
</dbReference>
<evidence type="ECO:0000256" key="2">
    <source>
        <dbReference type="ARBA" id="ARBA00022801"/>
    </source>
</evidence>
<evidence type="ECO:0000256" key="1">
    <source>
        <dbReference type="ARBA" id="ARBA00000644"/>
    </source>
</evidence>
<dbReference type="InterPro" id="IPR037171">
    <property type="entry name" value="NagB/RpiA_transferase-like"/>
</dbReference>
<dbReference type="PANTHER" id="PTHR11280:SF5">
    <property type="entry name" value="GLUCOSAMINE-6-PHOSPHATE ISOMERASE"/>
    <property type="match status" value="1"/>
</dbReference>
<comment type="catalytic activity">
    <reaction evidence="1 4">
        <text>alpha-D-glucosamine 6-phosphate + H2O = beta-D-fructose 6-phosphate + NH4(+)</text>
        <dbReference type="Rhea" id="RHEA:12172"/>
        <dbReference type="ChEBI" id="CHEBI:15377"/>
        <dbReference type="ChEBI" id="CHEBI:28938"/>
        <dbReference type="ChEBI" id="CHEBI:57634"/>
        <dbReference type="ChEBI" id="CHEBI:75989"/>
        <dbReference type="EC" id="3.5.99.6"/>
    </reaction>
</comment>
<feature type="active site" description="Proton acceptor; for enolization step" evidence="4">
    <location>
        <position position="67"/>
    </location>
</feature>
<comment type="function">
    <text evidence="4">Catalyzes the reversible isomerization-deamination of glucosamine 6-phosphate (GlcN6P) to form fructose 6-phosphate (Fru6P) and ammonium ion.</text>
</comment>
<dbReference type="GO" id="GO:0006046">
    <property type="term" value="P:N-acetylglucosamine catabolic process"/>
    <property type="evidence" value="ECO:0007669"/>
    <property type="project" value="UniProtKB-UniRule"/>
</dbReference>
<dbReference type="GO" id="GO:0005975">
    <property type="term" value="P:carbohydrate metabolic process"/>
    <property type="evidence" value="ECO:0007669"/>
    <property type="project" value="InterPro"/>
</dbReference>
<reference evidence="7 9" key="2">
    <citation type="submission" date="2019-03" db="EMBL/GenBank/DDBJ databases">
        <title>Genomic Encyclopedia of Type Strains, Phase IV (KMG-IV): sequencing the most valuable type-strain genomes for metagenomic binning, comparative biology and taxonomic classification.</title>
        <authorList>
            <person name="Goeker M."/>
        </authorList>
    </citation>
    <scope>NUCLEOTIDE SEQUENCE [LARGE SCALE GENOMIC DNA]</scope>
    <source>
        <strain evidence="7 9">DSM 3764</strain>
    </source>
</reference>
<keyword evidence="2 4" id="KW-0378">Hydrolase</keyword>
<dbReference type="GO" id="GO:0004342">
    <property type="term" value="F:glucosamine-6-phosphate deaminase activity"/>
    <property type="evidence" value="ECO:0007669"/>
    <property type="project" value="UniProtKB-UniRule"/>
</dbReference>
<evidence type="ECO:0000256" key="4">
    <source>
        <dbReference type="HAMAP-Rule" id="MF_01241"/>
    </source>
</evidence>
<feature type="active site" description="Proton acceptor; for ring-opening step" evidence="4">
    <location>
        <position position="138"/>
    </location>
</feature>
<dbReference type="NCBIfam" id="TIGR00502">
    <property type="entry name" value="nagB"/>
    <property type="match status" value="1"/>
</dbReference>
<dbReference type="EMBL" id="SMBT01000011">
    <property type="protein sequence ID" value="TCU83724.1"/>
    <property type="molecule type" value="Genomic_DNA"/>
</dbReference>
<dbReference type="AlphaFoldDB" id="A0A377QAN1"/>
<dbReference type="CDD" id="cd01399">
    <property type="entry name" value="GlcN6P_deaminase"/>
    <property type="match status" value="1"/>
</dbReference>
<dbReference type="GO" id="GO:0006043">
    <property type="term" value="P:glucosamine catabolic process"/>
    <property type="evidence" value="ECO:0007669"/>
    <property type="project" value="TreeGrafter"/>
</dbReference>
<comment type="caution">
    <text evidence="4">Lacks conserved residue(s) required for the propagation of feature annotation.</text>
</comment>
<feature type="active site" description="For ring-opening step" evidence="4">
    <location>
        <position position="143"/>
    </location>
</feature>
<comment type="similarity">
    <text evidence="4">Belongs to the glucosamine/galactosamine-6-phosphate isomerase family. NagB subfamily.</text>
</comment>
<evidence type="ECO:0000259" key="5">
    <source>
        <dbReference type="Pfam" id="PF01182"/>
    </source>
</evidence>
<dbReference type="RefSeq" id="WP_099396242.1">
    <property type="nucleotide sequence ID" value="NZ_CAWOLO010000011.1"/>
</dbReference>
<feature type="domain" description="Glucosamine/galactosamine-6-phosphate isomerase" evidence="5">
    <location>
        <begin position="22"/>
        <end position="227"/>
    </location>
</feature>
<dbReference type="GO" id="GO:0005737">
    <property type="term" value="C:cytoplasm"/>
    <property type="evidence" value="ECO:0007669"/>
    <property type="project" value="TreeGrafter"/>
</dbReference>
<evidence type="ECO:0000313" key="9">
    <source>
        <dbReference type="Proteomes" id="UP000295794"/>
    </source>
</evidence>
<dbReference type="Gene3D" id="3.40.50.1360">
    <property type="match status" value="1"/>
</dbReference>
<organism evidence="6 8">
    <name type="scientific">Iodobacter fluviatilis</name>
    <dbReference type="NCBI Taxonomy" id="537"/>
    <lineage>
        <taxon>Bacteria</taxon>
        <taxon>Pseudomonadati</taxon>
        <taxon>Pseudomonadota</taxon>
        <taxon>Betaproteobacteria</taxon>
        <taxon>Neisseriales</taxon>
        <taxon>Chitinibacteraceae</taxon>
        <taxon>Iodobacter</taxon>
    </lineage>
</organism>
<evidence type="ECO:0000313" key="6">
    <source>
        <dbReference type="EMBL" id="STQ91768.1"/>
    </source>
</evidence>
<dbReference type="Pfam" id="PF01182">
    <property type="entry name" value="Glucosamine_iso"/>
    <property type="match status" value="1"/>
</dbReference>
<dbReference type="PANTHER" id="PTHR11280">
    <property type="entry name" value="GLUCOSAMINE-6-PHOSPHATE ISOMERASE"/>
    <property type="match status" value="1"/>
</dbReference>
<dbReference type="Proteomes" id="UP000255108">
    <property type="component" value="Unassembled WGS sequence"/>
</dbReference>
<evidence type="ECO:0000256" key="3">
    <source>
        <dbReference type="ARBA" id="ARBA00023277"/>
    </source>
</evidence>
<dbReference type="InterPro" id="IPR004547">
    <property type="entry name" value="Glucosamine6P_isomerase"/>
</dbReference>
<dbReference type="UniPathway" id="UPA00629">
    <property type="reaction ID" value="UER00684"/>
</dbReference>
<proteinExistence type="inferred from homology"/>
<dbReference type="OrthoDB" id="9791139at2"/>
<sequence>MILHKFKDQNELNRVGADLLLSIVRTKPNAILGMATGSTPVGIYQEIVKTYQQGLVSFKEVTTFNLDEYAGLPVTHPESYRSFMNSHLFNHIDIRTENTYVPNGNAEDLDEEGRRYDELIYQKGLVDMQILGIGHNGHIGFNEPDEALSRFTHKVTLKPETREANKRFFNSIDEVPTHALTMGMGSILHAKSILLVVKGAEKAEILDRTLNGPITTQVPASFLQTHPRVIVLTDCDVDYKRSHS</sequence>
<reference evidence="6 8" key="1">
    <citation type="submission" date="2018-06" db="EMBL/GenBank/DDBJ databases">
        <authorList>
            <consortium name="Pathogen Informatics"/>
            <person name="Doyle S."/>
        </authorList>
    </citation>
    <scope>NUCLEOTIDE SEQUENCE [LARGE SCALE GENOMIC DNA]</scope>
    <source>
        <strain evidence="6 8">NCTC11159</strain>
    </source>
</reference>
<protein>
    <recommendedName>
        <fullName evidence="4">Glucosamine-6-phosphate deaminase</fullName>
        <ecNumber evidence="4">3.5.99.6</ecNumber>
    </recommendedName>
    <alternativeName>
        <fullName evidence="4">GlcN6P deaminase</fullName>
        <shortName evidence="4">GNPDA</shortName>
    </alternativeName>
    <alternativeName>
        <fullName evidence="4">Glucosamine-6-phosphate isomerase</fullName>
    </alternativeName>
</protein>
<dbReference type="EMBL" id="UGHR01000001">
    <property type="protein sequence ID" value="STQ91768.1"/>
    <property type="molecule type" value="Genomic_DNA"/>
</dbReference>
<dbReference type="InterPro" id="IPR006148">
    <property type="entry name" value="Glc/Gal-6P_isomerase"/>
</dbReference>
<keyword evidence="3 4" id="KW-0119">Carbohydrate metabolism</keyword>
<comment type="pathway">
    <text evidence="4">Amino-sugar metabolism; N-acetylneuraminate degradation; D-fructose 6-phosphate from N-acetylneuraminate: step 5/5.</text>
</comment>
<evidence type="ECO:0000313" key="8">
    <source>
        <dbReference type="Proteomes" id="UP000255108"/>
    </source>
</evidence>
<gene>
    <name evidence="4 6" type="primary">nagB</name>
    <name evidence="7" type="ORF">EV682_11187</name>
    <name evidence="6" type="ORF">NCTC11159_02847</name>
</gene>
<feature type="active site" description="For ring-opening step" evidence="4">
    <location>
        <position position="136"/>
    </location>
</feature>
<accession>A0A377QAN1</accession>
<dbReference type="HAMAP" id="MF_01241">
    <property type="entry name" value="GlcN6P_deamin"/>
    <property type="match status" value="1"/>
</dbReference>
<dbReference type="GO" id="GO:0019262">
    <property type="term" value="P:N-acetylneuraminate catabolic process"/>
    <property type="evidence" value="ECO:0007669"/>
    <property type="project" value="UniProtKB-UniRule"/>
</dbReference>
<dbReference type="GO" id="GO:0042802">
    <property type="term" value="F:identical protein binding"/>
    <property type="evidence" value="ECO:0007669"/>
    <property type="project" value="TreeGrafter"/>
</dbReference>
<dbReference type="Proteomes" id="UP000295794">
    <property type="component" value="Unassembled WGS sequence"/>
</dbReference>
<evidence type="ECO:0000313" key="7">
    <source>
        <dbReference type="EMBL" id="TCU83724.1"/>
    </source>
</evidence>
<dbReference type="EC" id="3.5.99.6" evidence="4"/>
<keyword evidence="9" id="KW-1185">Reference proteome</keyword>
<name>A0A377QAN1_9NEIS</name>
<dbReference type="FunFam" id="3.40.50.1360:FF:000003">
    <property type="entry name" value="Glucosamine-6-phosphate deaminase"/>
    <property type="match status" value="1"/>
</dbReference>